<proteinExistence type="predicted"/>
<reference evidence="1 2" key="1">
    <citation type="journal article" date="2021" name="BMC Genomics">
        <title>Datura genome reveals duplications of psychoactive alkaloid biosynthetic genes and high mutation rate following tissue culture.</title>
        <authorList>
            <person name="Rajewski A."/>
            <person name="Carter-House D."/>
            <person name="Stajich J."/>
            <person name="Litt A."/>
        </authorList>
    </citation>
    <scope>NUCLEOTIDE SEQUENCE [LARGE SCALE GENOMIC DNA]</scope>
    <source>
        <strain evidence="1">AR-01</strain>
    </source>
</reference>
<protein>
    <submittedName>
        <fullName evidence="1">Uncharacterized protein</fullName>
    </submittedName>
</protein>
<name>A0ABS8UWA2_DATST</name>
<evidence type="ECO:0000313" key="1">
    <source>
        <dbReference type="EMBL" id="MCD9638422.1"/>
    </source>
</evidence>
<dbReference type="Proteomes" id="UP000823775">
    <property type="component" value="Unassembled WGS sequence"/>
</dbReference>
<accession>A0ABS8UWA2</accession>
<gene>
    <name evidence="1" type="ORF">HAX54_022384</name>
</gene>
<keyword evidence="2" id="KW-1185">Reference proteome</keyword>
<comment type="caution">
    <text evidence="1">The sequence shown here is derived from an EMBL/GenBank/DDBJ whole genome shotgun (WGS) entry which is preliminary data.</text>
</comment>
<dbReference type="EMBL" id="JACEIK010002698">
    <property type="protein sequence ID" value="MCD9638422.1"/>
    <property type="molecule type" value="Genomic_DNA"/>
</dbReference>
<sequence length="120" mass="13426">MTQPQEPFSALSCSAIIVQSMTFGSEISQPTKKRGQAYVVSPKKSSLSVEVPLRKKRNIEKSSFSRTVAEIEFLTSPPCPDPIFNEDLVKKDEDTYEEILIPRRSRSSLAEELAPRSGNH</sequence>
<evidence type="ECO:0000313" key="2">
    <source>
        <dbReference type="Proteomes" id="UP000823775"/>
    </source>
</evidence>
<organism evidence="1 2">
    <name type="scientific">Datura stramonium</name>
    <name type="common">Jimsonweed</name>
    <name type="synonym">Common thornapple</name>
    <dbReference type="NCBI Taxonomy" id="4076"/>
    <lineage>
        <taxon>Eukaryota</taxon>
        <taxon>Viridiplantae</taxon>
        <taxon>Streptophyta</taxon>
        <taxon>Embryophyta</taxon>
        <taxon>Tracheophyta</taxon>
        <taxon>Spermatophyta</taxon>
        <taxon>Magnoliopsida</taxon>
        <taxon>eudicotyledons</taxon>
        <taxon>Gunneridae</taxon>
        <taxon>Pentapetalae</taxon>
        <taxon>asterids</taxon>
        <taxon>lamiids</taxon>
        <taxon>Solanales</taxon>
        <taxon>Solanaceae</taxon>
        <taxon>Solanoideae</taxon>
        <taxon>Datureae</taxon>
        <taxon>Datura</taxon>
    </lineage>
</organism>